<sequence>MPTGLTWIVLILLTIVASQAANPSHLVRNLPGQPQVQFKQYAGHLVVNASAQRAYFYWFFEADHQNQTSQPLALWLSGGPGCSSVGAGAFGEIGPFSVDISGTKLEKRRNAWNKAANLIFLESPHGTGFSYTNITSDYTIYNDEMTASDNLQFLLEWFRNFPEYSKNEFYLLGESYSGHYIPTLAMKILENNANGKNIINLKGFSLGNAWTDPAHDMRGDVEFYYSHSLIPEQTYNELIQNCDFSTMRPILGGSMNPNCQGASAITNRLISGLSHYNIYKPPCKNGSSITSQSLHTNMLVNAYNPCDDKTESYLNQRSVQASLNLASSGNSTNSWKLCNSKASEYYQASDIIVSMLPLYKSLIQKKLRIWIYSGDADGVVSTLSTRSWIKELNLTSQTPWFAWSHKDKVAGWSQAYNGLTFLTVLGAGHMVPLDKPQQALSLFEHFLKGKVPPSFAN</sequence>
<dbReference type="Gene3D" id="3.40.50.1820">
    <property type="entry name" value="alpha/beta hydrolase"/>
    <property type="match status" value="1"/>
</dbReference>
<dbReference type="GO" id="GO:0004185">
    <property type="term" value="F:serine-type carboxypeptidase activity"/>
    <property type="evidence" value="ECO:0000318"/>
    <property type="project" value="GO_Central"/>
</dbReference>
<gene>
    <name evidence="6" type="primary">SCPLa2-2</name>
    <name evidence="6" type="ORF">SELMODRAFT_451082</name>
</gene>
<comment type="similarity">
    <text evidence="1">Belongs to the peptidase S10 family.</text>
</comment>
<dbReference type="KEGG" id="smo:SELMODRAFT_451082"/>
<dbReference type="Proteomes" id="UP000001514">
    <property type="component" value="Unassembled WGS sequence"/>
</dbReference>
<keyword evidence="7" id="KW-1185">Reference proteome</keyword>
<dbReference type="Gene3D" id="3.40.50.12670">
    <property type="match status" value="1"/>
</dbReference>
<keyword evidence="2 5" id="KW-0732">Signal</keyword>
<feature type="chain" id="PRO_5003122914" evidence="5">
    <location>
        <begin position="21"/>
        <end position="457"/>
    </location>
</feature>
<dbReference type="HOGENOM" id="CLU_008523_13_0_1"/>
<dbReference type="GO" id="GO:0006508">
    <property type="term" value="P:proteolysis"/>
    <property type="evidence" value="ECO:0007669"/>
    <property type="project" value="InterPro"/>
</dbReference>
<feature type="signal peptide" evidence="5">
    <location>
        <begin position="1"/>
        <end position="20"/>
    </location>
</feature>
<keyword evidence="6" id="KW-0121">Carboxypeptidase</keyword>
<keyword evidence="3" id="KW-1015">Disulfide bond</keyword>
<keyword evidence="6" id="KW-0378">Hydrolase</keyword>
<dbReference type="PANTHER" id="PTHR11802:SF489">
    <property type="entry name" value="CARBOXYPEPTIDASE"/>
    <property type="match status" value="1"/>
</dbReference>
<dbReference type="InterPro" id="IPR001563">
    <property type="entry name" value="Peptidase_S10"/>
</dbReference>
<keyword evidence="4" id="KW-0325">Glycoprotein</keyword>
<organism evidence="7">
    <name type="scientific">Selaginella moellendorffii</name>
    <name type="common">Spikemoss</name>
    <dbReference type="NCBI Taxonomy" id="88036"/>
    <lineage>
        <taxon>Eukaryota</taxon>
        <taxon>Viridiplantae</taxon>
        <taxon>Streptophyta</taxon>
        <taxon>Embryophyta</taxon>
        <taxon>Tracheophyta</taxon>
        <taxon>Lycopodiopsida</taxon>
        <taxon>Selaginellales</taxon>
        <taxon>Selaginellaceae</taxon>
        <taxon>Selaginella</taxon>
    </lineage>
</organism>
<dbReference type="MEROPS" id="S10.005"/>
<evidence type="ECO:0000313" key="7">
    <source>
        <dbReference type="Proteomes" id="UP000001514"/>
    </source>
</evidence>
<keyword evidence="6" id="KW-0645">Protease</keyword>
<proteinExistence type="inferred from homology"/>
<dbReference type="eggNOG" id="KOG1282">
    <property type="taxonomic scope" value="Eukaryota"/>
</dbReference>
<name>D8SPR3_SELML</name>
<dbReference type="FunFam" id="3.40.50.1820:FF:000211">
    <property type="entry name" value="Carboxypeptidase"/>
    <property type="match status" value="1"/>
</dbReference>
<dbReference type="Pfam" id="PF00450">
    <property type="entry name" value="Peptidase_S10"/>
    <property type="match status" value="1"/>
</dbReference>
<protein>
    <submittedName>
        <fullName evidence="6">Serine carboxypeptidase-like enzyme</fullName>
    </submittedName>
</protein>
<dbReference type="PRINTS" id="PR00724">
    <property type="entry name" value="CRBOXYPTASEC"/>
</dbReference>
<reference evidence="6 7" key="1">
    <citation type="journal article" date="2011" name="Science">
        <title>The Selaginella genome identifies genetic changes associated with the evolution of vascular plants.</title>
        <authorList>
            <person name="Banks J.A."/>
            <person name="Nishiyama T."/>
            <person name="Hasebe M."/>
            <person name="Bowman J.L."/>
            <person name="Gribskov M."/>
            <person name="dePamphilis C."/>
            <person name="Albert V.A."/>
            <person name="Aono N."/>
            <person name="Aoyama T."/>
            <person name="Ambrose B.A."/>
            <person name="Ashton N.W."/>
            <person name="Axtell M.J."/>
            <person name="Barker E."/>
            <person name="Barker M.S."/>
            <person name="Bennetzen J.L."/>
            <person name="Bonawitz N.D."/>
            <person name="Chapple C."/>
            <person name="Cheng C."/>
            <person name="Correa L.G."/>
            <person name="Dacre M."/>
            <person name="DeBarry J."/>
            <person name="Dreyer I."/>
            <person name="Elias M."/>
            <person name="Engstrom E.M."/>
            <person name="Estelle M."/>
            <person name="Feng L."/>
            <person name="Finet C."/>
            <person name="Floyd S.K."/>
            <person name="Frommer W.B."/>
            <person name="Fujita T."/>
            <person name="Gramzow L."/>
            <person name="Gutensohn M."/>
            <person name="Harholt J."/>
            <person name="Hattori M."/>
            <person name="Heyl A."/>
            <person name="Hirai T."/>
            <person name="Hiwatashi Y."/>
            <person name="Ishikawa M."/>
            <person name="Iwata M."/>
            <person name="Karol K.G."/>
            <person name="Koehler B."/>
            <person name="Kolukisaoglu U."/>
            <person name="Kubo M."/>
            <person name="Kurata T."/>
            <person name="Lalonde S."/>
            <person name="Li K."/>
            <person name="Li Y."/>
            <person name="Litt A."/>
            <person name="Lyons E."/>
            <person name="Manning G."/>
            <person name="Maruyama T."/>
            <person name="Michael T.P."/>
            <person name="Mikami K."/>
            <person name="Miyazaki S."/>
            <person name="Morinaga S."/>
            <person name="Murata T."/>
            <person name="Mueller-Roeber B."/>
            <person name="Nelson D.R."/>
            <person name="Obara M."/>
            <person name="Oguri Y."/>
            <person name="Olmstead R.G."/>
            <person name="Onodera N."/>
            <person name="Petersen B.L."/>
            <person name="Pils B."/>
            <person name="Prigge M."/>
            <person name="Rensing S.A."/>
            <person name="Riano-Pachon D.M."/>
            <person name="Roberts A.W."/>
            <person name="Sato Y."/>
            <person name="Scheller H.V."/>
            <person name="Schulz B."/>
            <person name="Schulz C."/>
            <person name="Shakirov E.V."/>
            <person name="Shibagaki N."/>
            <person name="Shinohara N."/>
            <person name="Shippen D.E."/>
            <person name="Soerensen I."/>
            <person name="Sotooka R."/>
            <person name="Sugimoto N."/>
            <person name="Sugita M."/>
            <person name="Sumikawa N."/>
            <person name="Tanurdzic M."/>
            <person name="Theissen G."/>
            <person name="Ulvskov P."/>
            <person name="Wakazuki S."/>
            <person name="Weng J.K."/>
            <person name="Willats W.W."/>
            <person name="Wipf D."/>
            <person name="Wolf P.G."/>
            <person name="Yang L."/>
            <person name="Zimmer A.D."/>
            <person name="Zhu Q."/>
            <person name="Mitros T."/>
            <person name="Hellsten U."/>
            <person name="Loque D."/>
            <person name="Otillar R."/>
            <person name="Salamov A."/>
            <person name="Schmutz J."/>
            <person name="Shapiro H."/>
            <person name="Lindquist E."/>
            <person name="Lucas S."/>
            <person name="Rokhsar D."/>
            <person name="Grigoriev I.V."/>
        </authorList>
    </citation>
    <scope>NUCLEOTIDE SEQUENCE [LARGE SCALE GENOMIC DNA]</scope>
</reference>
<evidence type="ECO:0000256" key="3">
    <source>
        <dbReference type="ARBA" id="ARBA00023157"/>
    </source>
</evidence>
<dbReference type="FunFam" id="3.40.50.12670:FF:000002">
    <property type="entry name" value="Carboxypeptidase"/>
    <property type="match status" value="1"/>
</dbReference>
<dbReference type="InterPro" id="IPR033124">
    <property type="entry name" value="Ser_caboxypep_his_AS"/>
</dbReference>
<dbReference type="PANTHER" id="PTHR11802">
    <property type="entry name" value="SERINE PROTEASE FAMILY S10 SERINE CARBOXYPEPTIDASE"/>
    <property type="match status" value="1"/>
</dbReference>
<dbReference type="AlphaFoldDB" id="D8SPR3"/>
<dbReference type="FunFam" id="3.40.50.11320:FF:000002">
    <property type="entry name" value="Carboxypeptidase"/>
    <property type="match status" value="1"/>
</dbReference>
<evidence type="ECO:0000256" key="5">
    <source>
        <dbReference type="SAM" id="SignalP"/>
    </source>
</evidence>
<dbReference type="EMBL" id="GL377632">
    <property type="protein sequence ID" value="EFJ13531.1"/>
    <property type="molecule type" value="Genomic_DNA"/>
</dbReference>
<evidence type="ECO:0000256" key="4">
    <source>
        <dbReference type="ARBA" id="ARBA00023180"/>
    </source>
</evidence>
<evidence type="ECO:0000313" key="6">
    <source>
        <dbReference type="EMBL" id="EFJ13531.1"/>
    </source>
</evidence>
<dbReference type="PROSITE" id="PS00560">
    <property type="entry name" value="CARBOXYPEPT_SER_HIS"/>
    <property type="match status" value="1"/>
</dbReference>
<dbReference type="InParanoid" id="D8SPR3"/>
<dbReference type="Gramene" id="EFJ13531">
    <property type="protein sequence ID" value="EFJ13531"/>
    <property type="gene ID" value="SELMODRAFT_451082"/>
</dbReference>
<dbReference type="InterPro" id="IPR029058">
    <property type="entry name" value="AB_hydrolase_fold"/>
</dbReference>
<accession>D8SPR3</accession>
<dbReference type="SUPFAM" id="SSF53474">
    <property type="entry name" value="alpha/beta-Hydrolases"/>
    <property type="match status" value="1"/>
</dbReference>
<evidence type="ECO:0000256" key="2">
    <source>
        <dbReference type="ARBA" id="ARBA00022729"/>
    </source>
</evidence>
<evidence type="ECO:0000256" key="1">
    <source>
        <dbReference type="ARBA" id="ARBA00009431"/>
    </source>
</evidence>